<gene>
    <name evidence="1" type="ORF">ACFSUF_01700</name>
</gene>
<dbReference type="EMBL" id="JBHUME010000002">
    <property type="protein sequence ID" value="MFD2611135.1"/>
    <property type="molecule type" value="Genomic_DNA"/>
</dbReference>
<dbReference type="RefSeq" id="WP_377599480.1">
    <property type="nucleotide sequence ID" value="NZ_JBHUME010000002.1"/>
</dbReference>
<evidence type="ECO:0008006" key="3">
    <source>
        <dbReference type="Google" id="ProtNLM"/>
    </source>
</evidence>
<organism evidence="1 2">
    <name type="scientific">Paenibacillus gansuensis</name>
    <dbReference type="NCBI Taxonomy" id="306542"/>
    <lineage>
        <taxon>Bacteria</taxon>
        <taxon>Bacillati</taxon>
        <taxon>Bacillota</taxon>
        <taxon>Bacilli</taxon>
        <taxon>Bacillales</taxon>
        <taxon>Paenibacillaceae</taxon>
        <taxon>Paenibacillus</taxon>
    </lineage>
</organism>
<dbReference type="Proteomes" id="UP001597541">
    <property type="component" value="Unassembled WGS sequence"/>
</dbReference>
<accession>A0ABW5P9I7</accession>
<keyword evidence="2" id="KW-1185">Reference proteome</keyword>
<protein>
    <recommendedName>
        <fullName evidence="3">Acetyltransferase</fullName>
    </recommendedName>
</protein>
<evidence type="ECO:0000313" key="2">
    <source>
        <dbReference type="Proteomes" id="UP001597541"/>
    </source>
</evidence>
<dbReference type="InterPro" id="IPR038765">
    <property type="entry name" value="Papain-like_cys_pep_sf"/>
</dbReference>
<dbReference type="SUPFAM" id="SSF54001">
    <property type="entry name" value="Cysteine proteinases"/>
    <property type="match status" value="1"/>
</dbReference>
<proteinExistence type="predicted"/>
<sequence length="253" mass="29287">MHATQDIVSIWSKFDNFPMETLTKAWYFQRGGETKQREVSLMREHRLQYGIAGNCFDLSLWLLHEFSEAGLKAYPVFTPDAHVAVIAVNDSGHRYFCDLGDQWLAPVLVDSTHPDFTTERMTGFFPAAEIQVSVEGEDLTFAYHRPNGKSSHQTFSLRPVPHQEFMQAAEICQRNRNLKPLLECRVPFAGQRAHWEFYDWESAESTDKGIKREPRNLDVAYWCSKIHEKTGYDPDFLEEALQIYASRRTSSEK</sequence>
<reference evidence="2" key="1">
    <citation type="journal article" date="2019" name="Int. J. Syst. Evol. Microbiol.">
        <title>The Global Catalogue of Microorganisms (GCM) 10K type strain sequencing project: providing services to taxonomists for standard genome sequencing and annotation.</title>
        <authorList>
            <consortium name="The Broad Institute Genomics Platform"/>
            <consortium name="The Broad Institute Genome Sequencing Center for Infectious Disease"/>
            <person name="Wu L."/>
            <person name="Ma J."/>
        </authorList>
    </citation>
    <scope>NUCLEOTIDE SEQUENCE [LARGE SCALE GENOMIC DNA]</scope>
    <source>
        <strain evidence="2">KCTC 3950</strain>
    </source>
</reference>
<evidence type="ECO:0000313" key="1">
    <source>
        <dbReference type="EMBL" id="MFD2611135.1"/>
    </source>
</evidence>
<comment type="caution">
    <text evidence="1">The sequence shown here is derived from an EMBL/GenBank/DDBJ whole genome shotgun (WGS) entry which is preliminary data.</text>
</comment>
<name>A0ABW5P9I7_9BACL</name>